<sequence length="105" mass="12070">EKGTKKPKTNRSKRKPRTLPEENNIKHLCILNLLNVTNIFDKYIHHIFECKDGKSKQMAYLSSKGFIKSCYLLKDDEKPEVPLCIKKGDASYVTTCNSSEIQSFC</sequence>
<dbReference type="EMBL" id="CAXIEN010000004">
    <property type="protein sequence ID" value="CAL1262013.1"/>
    <property type="molecule type" value="Genomic_DNA"/>
</dbReference>
<comment type="caution">
    <text evidence="1">The sequence shown here is derived from an EMBL/GenBank/DDBJ whole genome shotgun (WGS) entry which is preliminary data.</text>
</comment>
<organism evidence="1 2">
    <name type="scientific">Larinioides sclopetarius</name>
    <dbReference type="NCBI Taxonomy" id="280406"/>
    <lineage>
        <taxon>Eukaryota</taxon>
        <taxon>Metazoa</taxon>
        <taxon>Ecdysozoa</taxon>
        <taxon>Arthropoda</taxon>
        <taxon>Chelicerata</taxon>
        <taxon>Arachnida</taxon>
        <taxon>Araneae</taxon>
        <taxon>Araneomorphae</taxon>
        <taxon>Entelegynae</taxon>
        <taxon>Araneoidea</taxon>
        <taxon>Araneidae</taxon>
        <taxon>Larinioides</taxon>
    </lineage>
</organism>
<reference evidence="1 2" key="1">
    <citation type="submission" date="2024-04" db="EMBL/GenBank/DDBJ databases">
        <authorList>
            <person name="Rising A."/>
            <person name="Reimegard J."/>
            <person name="Sonavane S."/>
            <person name="Akerstrom W."/>
            <person name="Nylinder S."/>
            <person name="Hedman E."/>
            <person name="Kallberg Y."/>
        </authorList>
    </citation>
    <scope>NUCLEOTIDE SEQUENCE [LARGE SCALE GENOMIC DNA]</scope>
</reference>
<evidence type="ECO:0000313" key="1">
    <source>
        <dbReference type="EMBL" id="CAL1262013.1"/>
    </source>
</evidence>
<name>A0AAV1YVR1_9ARAC</name>
<gene>
    <name evidence="1" type="ORF">LARSCL_LOCUS731</name>
</gene>
<evidence type="ECO:0000313" key="2">
    <source>
        <dbReference type="Proteomes" id="UP001497382"/>
    </source>
</evidence>
<dbReference type="Proteomes" id="UP001497382">
    <property type="component" value="Unassembled WGS sequence"/>
</dbReference>
<protein>
    <submittedName>
        <fullName evidence="1">Uncharacterized protein</fullName>
    </submittedName>
</protein>
<accession>A0AAV1YVR1</accession>
<feature type="non-terminal residue" evidence="1">
    <location>
        <position position="1"/>
    </location>
</feature>
<keyword evidence="2" id="KW-1185">Reference proteome</keyword>
<proteinExistence type="predicted"/>
<dbReference type="AlphaFoldDB" id="A0AAV1YVR1"/>
<feature type="non-terminal residue" evidence="1">
    <location>
        <position position="105"/>
    </location>
</feature>